<dbReference type="Pfam" id="PF00249">
    <property type="entry name" value="Myb_DNA-binding"/>
    <property type="match status" value="2"/>
</dbReference>
<keyword evidence="3" id="KW-0805">Transcription regulation</keyword>
<feature type="domain" description="HTH myb-type" evidence="10">
    <location>
        <begin position="20"/>
        <end position="67"/>
    </location>
</feature>
<dbReference type="PANTHER" id="PTHR47994">
    <property type="entry name" value="F14D16.11-RELATED"/>
    <property type="match status" value="1"/>
</dbReference>
<keyword evidence="12" id="KW-1185">Reference proteome</keyword>
<dbReference type="InterPro" id="IPR017930">
    <property type="entry name" value="Myb_dom"/>
</dbReference>
<keyword evidence="4" id="KW-0238">DNA-binding</keyword>
<feature type="domain" description="Myb-like" evidence="9">
    <location>
        <begin position="20"/>
        <end position="67"/>
    </location>
</feature>
<evidence type="ECO:0000256" key="3">
    <source>
        <dbReference type="ARBA" id="ARBA00023015"/>
    </source>
</evidence>
<dbReference type="InterPro" id="IPR009057">
    <property type="entry name" value="Homeodomain-like_sf"/>
</dbReference>
<dbReference type="InterPro" id="IPR015495">
    <property type="entry name" value="Myb_TF_plants"/>
</dbReference>
<dbReference type="FunFam" id="1.10.10.60:FF:000394">
    <property type="entry name" value="MYB transcription factor"/>
    <property type="match status" value="1"/>
</dbReference>
<comment type="caution">
    <text evidence="11">The sequence shown here is derived from an EMBL/GenBank/DDBJ whole genome shotgun (WGS) entry which is preliminary data.</text>
</comment>
<proteinExistence type="predicted"/>
<evidence type="ECO:0000256" key="2">
    <source>
        <dbReference type="ARBA" id="ARBA00022737"/>
    </source>
</evidence>
<dbReference type="CDD" id="cd00167">
    <property type="entry name" value="SANT"/>
    <property type="match status" value="2"/>
</dbReference>
<dbReference type="InterPro" id="IPR001005">
    <property type="entry name" value="SANT/Myb"/>
</dbReference>
<dbReference type="GO" id="GO:0000976">
    <property type="term" value="F:transcription cis-regulatory region binding"/>
    <property type="evidence" value="ECO:0007669"/>
    <property type="project" value="UniProtKB-ARBA"/>
</dbReference>
<dbReference type="GO" id="GO:0005634">
    <property type="term" value="C:nucleus"/>
    <property type="evidence" value="ECO:0007669"/>
    <property type="project" value="UniProtKB-SubCell"/>
</dbReference>
<dbReference type="PANTHER" id="PTHR47994:SF5">
    <property type="entry name" value="F14D16.11-RELATED"/>
    <property type="match status" value="1"/>
</dbReference>
<dbReference type="SMART" id="SM00717">
    <property type="entry name" value="SANT"/>
    <property type="match status" value="2"/>
</dbReference>
<evidence type="ECO:0000256" key="7">
    <source>
        <dbReference type="SAM" id="MobiDB-lite"/>
    </source>
</evidence>
<evidence type="ECO:0000256" key="5">
    <source>
        <dbReference type="ARBA" id="ARBA00023163"/>
    </source>
</evidence>
<feature type="region of interest" description="Disordered" evidence="7">
    <location>
        <begin position="126"/>
        <end position="183"/>
    </location>
</feature>
<feature type="domain" description="HTH myb-type" evidence="10">
    <location>
        <begin position="68"/>
        <end position="122"/>
    </location>
</feature>
<organism evidence="11 12">
    <name type="scientific">Heracleum sosnowskyi</name>
    <dbReference type="NCBI Taxonomy" id="360622"/>
    <lineage>
        <taxon>Eukaryota</taxon>
        <taxon>Viridiplantae</taxon>
        <taxon>Streptophyta</taxon>
        <taxon>Embryophyta</taxon>
        <taxon>Tracheophyta</taxon>
        <taxon>Spermatophyta</taxon>
        <taxon>Magnoliopsida</taxon>
        <taxon>eudicotyledons</taxon>
        <taxon>Gunneridae</taxon>
        <taxon>Pentapetalae</taxon>
        <taxon>asterids</taxon>
        <taxon>campanulids</taxon>
        <taxon>Apiales</taxon>
        <taxon>Apiaceae</taxon>
        <taxon>Apioideae</taxon>
        <taxon>apioid superclade</taxon>
        <taxon>Tordylieae</taxon>
        <taxon>Tordyliinae</taxon>
        <taxon>Heracleum</taxon>
    </lineage>
</organism>
<gene>
    <name evidence="11" type="ORF">POM88_010217</name>
</gene>
<dbReference type="AlphaFoldDB" id="A0AAD8N894"/>
<dbReference type="GO" id="GO:0051707">
    <property type="term" value="P:response to other organism"/>
    <property type="evidence" value="ECO:0007669"/>
    <property type="project" value="UniProtKB-ARBA"/>
</dbReference>
<keyword evidence="8" id="KW-0732">Signal</keyword>
<evidence type="ECO:0000259" key="10">
    <source>
        <dbReference type="PROSITE" id="PS51294"/>
    </source>
</evidence>
<sequence>MHVEQACWLLLCVYKWSWSRGPWTAEEDKKLVEFLLTDHQCSWREVPKNAGLLRCGKSCRLRWRNYLRPDLKRGVLSECEEKLIIDLHAQLGNRWSKIASHMPGRTDNEIKNLWNTHIKKKLSKMGIDPLTHKPIHPDPPTDNYRNHDGQSIEESEQHREEEIKEHDKGQENDENHQMDKEKEGMDTSIDISIPQVPLIEPHEFFHDFDQQSSCFSTTSALTTISMSSINSILEDLKSLPSFEDWQSDDNSKNYDVWNHGCPLRG</sequence>
<dbReference type="Gene3D" id="1.10.10.60">
    <property type="entry name" value="Homeodomain-like"/>
    <property type="match status" value="2"/>
</dbReference>
<name>A0AAD8N894_9APIA</name>
<protein>
    <submittedName>
        <fullName evidence="11">MYB transcription factor 43-1</fullName>
    </submittedName>
</protein>
<feature type="domain" description="Myb-like" evidence="9">
    <location>
        <begin position="68"/>
        <end position="118"/>
    </location>
</feature>
<keyword evidence="6" id="KW-0539">Nucleus</keyword>
<feature type="signal peptide" evidence="8">
    <location>
        <begin position="1"/>
        <end position="19"/>
    </location>
</feature>
<comment type="subcellular location">
    <subcellularLocation>
        <location evidence="1">Nucleus</location>
    </subcellularLocation>
</comment>
<evidence type="ECO:0000259" key="9">
    <source>
        <dbReference type="PROSITE" id="PS50090"/>
    </source>
</evidence>
<evidence type="ECO:0000256" key="6">
    <source>
        <dbReference type="ARBA" id="ARBA00023242"/>
    </source>
</evidence>
<evidence type="ECO:0000256" key="1">
    <source>
        <dbReference type="ARBA" id="ARBA00004123"/>
    </source>
</evidence>
<evidence type="ECO:0000256" key="4">
    <source>
        <dbReference type="ARBA" id="ARBA00023125"/>
    </source>
</evidence>
<keyword evidence="5" id="KW-0804">Transcription</keyword>
<feature type="compositionally biased region" description="Basic and acidic residues" evidence="7">
    <location>
        <begin position="144"/>
        <end position="183"/>
    </location>
</feature>
<dbReference type="FunFam" id="1.10.10.60:FF:000001">
    <property type="entry name" value="MYB-related transcription factor"/>
    <property type="match status" value="1"/>
</dbReference>
<evidence type="ECO:0000256" key="8">
    <source>
        <dbReference type="SAM" id="SignalP"/>
    </source>
</evidence>
<keyword evidence="2" id="KW-0677">Repeat</keyword>
<dbReference type="PROSITE" id="PS51294">
    <property type="entry name" value="HTH_MYB"/>
    <property type="match status" value="2"/>
</dbReference>
<dbReference type="EMBL" id="JAUIZM010000002">
    <property type="protein sequence ID" value="KAK1400354.1"/>
    <property type="molecule type" value="Genomic_DNA"/>
</dbReference>
<dbReference type="SUPFAM" id="SSF46689">
    <property type="entry name" value="Homeodomain-like"/>
    <property type="match status" value="1"/>
</dbReference>
<evidence type="ECO:0000313" key="12">
    <source>
        <dbReference type="Proteomes" id="UP001237642"/>
    </source>
</evidence>
<dbReference type="Proteomes" id="UP001237642">
    <property type="component" value="Unassembled WGS sequence"/>
</dbReference>
<accession>A0AAD8N894</accession>
<feature type="chain" id="PRO_5042218529" evidence="8">
    <location>
        <begin position="20"/>
        <end position="265"/>
    </location>
</feature>
<reference evidence="11" key="2">
    <citation type="submission" date="2023-05" db="EMBL/GenBank/DDBJ databases">
        <authorList>
            <person name="Schelkunov M.I."/>
        </authorList>
    </citation>
    <scope>NUCLEOTIDE SEQUENCE</scope>
    <source>
        <strain evidence="11">Hsosn_3</strain>
        <tissue evidence="11">Leaf</tissue>
    </source>
</reference>
<dbReference type="GO" id="GO:0080090">
    <property type="term" value="P:regulation of primary metabolic process"/>
    <property type="evidence" value="ECO:0007669"/>
    <property type="project" value="UniProtKB-ARBA"/>
</dbReference>
<evidence type="ECO:0000313" key="11">
    <source>
        <dbReference type="EMBL" id="KAK1400354.1"/>
    </source>
</evidence>
<dbReference type="PROSITE" id="PS50090">
    <property type="entry name" value="MYB_LIKE"/>
    <property type="match status" value="2"/>
</dbReference>
<reference evidence="11" key="1">
    <citation type="submission" date="2023-02" db="EMBL/GenBank/DDBJ databases">
        <title>Genome of toxic invasive species Heracleum sosnowskyi carries increased number of genes despite the absence of recent whole-genome duplications.</title>
        <authorList>
            <person name="Schelkunov M."/>
            <person name="Shtratnikova V."/>
            <person name="Makarenko M."/>
            <person name="Klepikova A."/>
            <person name="Omelchenko D."/>
            <person name="Novikova G."/>
            <person name="Obukhova E."/>
            <person name="Bogdanov V."/>
            <person name="Penin A."/>
            <person name="Logacheva M."/>
        </authorList>
    </citation>
    <scope>NUCLEOTIDE SEQUENCE</scope>
    <source>
        <strain evidence="11">Hsosn_3</strain>
        <tissue evidence="11">Leaf</tissue>
    </source>
</reference>